<dbReference type="Gene3D" id="3.90.25.10">
    <property type="entry name" value="UDP-galactose 4-epimerase, domain 1"/>
    <property type="match status" value="1"/>
</dbReference>
<dbReference type="EMBL" id="BAAAHP010000105">
    <property type="protein sequence ID" value="GAA0941703.1"/>
    <property type="molecule type" value="Genomic_DNA"/>
</dbReference>
<accession>A0ABN1QET5</accession>
<evidence type="ECO:0000313" key="3">
    <source>
        <dbReference type="Proteomes" id="UP001499967"/>
    </source>
</evidence>
<dbReference type="PANTHER" id="PTHR47129:SF1">
    <property type="entry name" value="NMRA-LIKE DOMAIN-CONTAINING PROTEIN"/>
    <property type="match status" value="1"/>
</dbReference>
<protein>
    <submittedName>
        <fullName evidence="2">NAD(P)H-binding protein</fullName>
    </submittedName>
</protein>
<dbReference type="RefSeq" id="WP_343942736.1">
    <property type="nucleotide sequence ID" value="NZ_BAAAHP010000105.1"/>
</dbReference>
<dbReference type="PANTHER" id="PTHR47129">
    <property type="entry name" value="QUINONE OXIDOREDUCTASE 2"/>
    <property type="match status" value="1"/>
</dbReference>
<dbReference type="InterPro" id="IPR016040">
    <property type="entry name" value="NAD(P)-bd_dom"/>
</dbReference>
<sequence>MIIITGGTGELGSRIVDQLLERVPADRVGVSVRDPERAAGLAARGVRVRRGDYTDPASLPHAFEGASRVLLVSTNQAGEAAVEQHVAAVDAARAAGARRVLYTSHQAADAGSLFAPMRDHAATERHLAATGAPFTSLRNGFYAATVPLMLGRALETGELVAPADGPVSWTAHADLAEAAAILLAGDDRFDGPTPPLTAPDVLDLDDVAHILTDLYGRTIRRVVADDAEWAAGLVSHGVPEERATLLLGMFHAARRGEFATAGPDLEKLLQRPATPLRTALEAVLARVGTP</sequence>
<name>A0ABN1QET5_9PSEU</name>
<dbReference type="SUPFAM" id="SSF51735">
    <property type="entry name" value="NAD(P)-binding Rossmann-fold domains"/>
    <property type="match status" value="1"/>
</dbReference>
<organism evidence="2 3">
    <name type="scientific">Pseudonocardia zijingensis</name>
    <dbReference type="NCBI Taxonomy" id="153376"/>
    <lineage>
        <taxon>Bacteria</taxon>
        <taxon>Bacillati</taxon>
        <taxon>Actinomycetota</taxon>
        <taxon>Actinomycetes</taxon>
        <taxon>Pseudonocardiales</taxon>
        <taxon>Pseudonocardiaceae</taxon>
        <taxon>Pseudonocardia</taxon>
    </lineage>
</organism>
<comment type="caution">
    <text evidence="2">The sequence shown here is derived from an EMBL/GenBank/DDBJ whole genome shotgun (WGS) entry which is preliminary data.</text>
</comment>
<gene>
    <name evidence="2" type="ORF">GCM10009559_37380</name>
</gene>
<evidence type="ECO:0000259" key="1">
    <source>
        <dbReference type="Pfam" id="PF13460"/>
    </source>
</evidence>
<proteinExistence type="predicted"/>
<keyword evidence="3" id="KW-1185">Reference proteome</keyword>
<reference evidence="2 3" key="1">
    <citation type="journal article" date="2019" name="Int. J. Syst. Evol. Microbiol.">
        <title>The Global Catalogue of Microorganisms (GCM) 10K type strain sequencing project: providing services to taxonomists for standard genome sequencing and annotation.</title>
        <authorList>
            <consortium name="The Broad Institute Genomics Platform"/>
            <consortium name="The Broad Institute Genome Sequencing Center for Infectious Disease"/>
            <person name="Wu L."/>
            <person name="Ma J."/>
        </authorList>
    </citation>
    <scope>NUCLEOTIDE SEQUENCE [LARGE SCALE GENOMIC DNA]</scope>
    <source>
        <strain evidence="2 3">JCM 11117</strain>
    </source>
</reference>
<evidence type="ECO:0000313" key="2">
    <source>
        <dbReference type="EMBL" id="GAA0941703.1"/>
    </source>
</evidence>
<feature type="domain" description="NAD(P)-binding" evidence="1">
    <location>
        <begin position="6"/>
        <end position="142"/>
    </location>
</feature>
<dbReference type="InterPro" id="IPR036291">
    <property type="entry name" value="NAD(P)-bd_dom_sf"/>
</dbReference>
<dbReference type="Gene3D" id="3.40.50.720">
    <property type="entry name" value="NAD(P)-binding Rossmann-like Domain"/>
    <property type="match status" value="1"/>
</dbReference>
<dbReference type="InterPro" id="IPR052718">
    <property type="entry name" value="NmrA-type_oxidoreductase"/>
</dbReference>
<dbReference type="Pfam" id="PF13460">
    <property type="entry name" value="NAD_binding_10"/>
    <property type="match status" value="1"/>
</dbReference>
<dbReference type="Proteomes" id="UP001499967">
    <property type="component" value="Unassembled WGS sequence"/>
</dbReference>